<sequence length="150" mass="16592">MTFLDWAESSSLGLWVSDSLWGYPIVLTLHTIGMSILVGIALMISFRLLGFCSRLPLRDMYNYWKVAIAGFCINLLSGTALFFGGATLLWENRPFLLKITLIATGLLLSHYLATRTISGKITSKHKFIAGASIFVWIAALVSGRLIAYID</sequence>
<dbReference type="Proteomes" id="UP001209730">
    <property type="component" value="Unassembled WGS sequence"/>
</dbReference>
<dbReference type="EMBL" id="JAPHQB010000009">
    <property type="protein sequence ID" value="MCX2801529.1"/>
    <property type="molecule type" value="Genomic_DNA"/>
</dbReference>
<keyword evidence="1" id="KW-1133">Transmembrane helix</keyword>
<evidence type="ECO:0000313" key="2">
    <source>
        <dbReference type="EMBL" id="MCX2801529.1"/>
    </source>
</evidence>
<evidence type="ECO:0000313" key="3">
    <source>
        <dbReference type="Proteomes" id="UP001209730"/>
    </source>
</evidence>
<dbReference type="AlphaFoldDB" id="A0AB35HXD2"/>
<dbReference type="GeneID" id="76609644"/>
<feature type="transmembrane region" description="Helical" evidence="1">
    <location>
        <begin position="126"/>
        <end position="149"/>
    </location>
</feature>
<feature type="transmembrane region" description="Helical" evidence="1">
    <location>
        <begin position="66"/>
        <end position="89"/>
    </location>
</feature>
<reference evidence="2" key="1">
    <citation type="submission" date="2022-11" db="EMBL/GenBank/DDBJ databases">
        <title>Chitin-degrading and fungicidal potential of chitinolytic bacterial strains from marine environment of the Pacific Ocean regions.</title>
        <authorList>
            <person name="Pentekhina I."/>
            <person name="Nedashkovskaya O."/>
            <person name="Seitkalieva A."/>
            <person name="Podvolotskaya A."/>
            <person name="Tekutyeva L."/>
            <person name="Balabanova L."/>
        </authorList>
    </citation>
    <scope>NUCLEOTIDE SEQUENCE</scope>
    <source>
        <strain evidence="2">KMM 6838</strain>
    </source>
</reference>
<name>A0AB35HXD2_MICTH</name>
<comment type="caution">
    <text evidence="2">The sequence shown here is derived from an EMBL/GenBank/DDBJ whole genome shotgun (WGS) entry which is preliminary data.</text>
</comment>
<proteinExistence type="predicted"/>
<organism evidence="2 3">
    <name type="scientific">Microbulbifer thermotolerans</name>
    <dbReference type="NCBI Taxonomy" id="252514"/>
    <lineage>
        <taxon>Bacteria</taxon>
        <taxon>Pseudomonadati</taxon>
        <taxon>Pseudomonadota</taxon>
        <taxon>Gammaproteobacteria</taxon>
        <taxon>Cellvibrionales</taxon>
        <taxon>Microbulbiferaceae</taxon>
        <taxon>Microbulbifer</taxon>
    </lineage>
</organism>
<gene>
    <name evidence="2" type="ORF">OQJ68_07005</name>
</gene>
<protein>
    <submittedName>
        <fullName evidence="2">Uncharacterized protein</fullName>
    </submittedName>
</protein>
<feature type="transmembrane region" description="Helical" evidence="1">
    <location>
        <begin position="95"/>
        <end position="114"/>
    </location>
</feature>
<dbReference type="RefSeq" id="WP_139223097.1">
    <property type="nucleotide sequence ID" value="NZ_CP014864.1"/>
</dbReference>
<evidence type="ECO:0000256" key="1">
    <source>
        <dbReference type="SAM" id="Phobius"/>
    </source>
</evidence>
<accession>A0AB35HXD2</accession>
<keyword evidence="1" id="KW-0812">Transmembrane</keyword>
<feature type="transmembrane region" description="Helical" evidence="1">
    <location>
        <begin position="20"/>
        <end position="46"/>
    </location>
</feature>
<keyword evidence="1" id="KW-0472">Membrane</keyword>